<sequence length="99" mass="9992">MRVAPATLLLGALLGLSACGERTLQVPAPDAGKDPYAGGVSYPWSDRVGPAGDDPYAGGVSYPWTGAGAPTALRGAQGSAQTFLSDTQWTSATNAWGPV</sequence>
<gene>
    <name evidence="2" type="ORF">HNQ09_003789</name>
</gene>
<feature type="chain" id="PRO_5031506700" evidence="1">
    <location>
        <begin position="21"/>
        <end position="99"/>
    </location>
</feature>
<protein>
    <submittedName>
        <fullName evidence="2">Uncharacterized protein</fullName>
    </submittedName>
</protein>
<keyword evidence="3" id="KW-1185">Reference proteome</keyword>
<keyword evidence="1" id="KW-0732">Signal</keyword>
<accession>A0A7W8LRV9</accession>
<dbReference type="EMBL" id="JACHFN010000028">
    <property type="protein sequence ID" value="MBB5236313.1"/>
    <property type="molecule type" value="Genomic_DNA"/>
</dbReference>
<evidence type="ECO:0000256" key="1">
    <source>
        <dbReference type="SAM" id="SignalP"/>
    </source>
</evidence>
<evidence type="ECO:0000313" key="2">
    <source>
        <dbReference type="EMBL" id="MBB5236313.1"/>
    </source>
</evidence>
<dbReference type="AlphaFoldDB" id="A0A7W8LRV9"/>
<feature type="signal peptide" evidence="1">
    <location>
        <begin position="1"/>
        <end position="20"/>
    </location>
</feature>
<reference evidence="2 3" key="1">
    <citation type="submission" date="2020-08" db="EMBL/GenBank/DDBJ databases">
        <title>Genomic Encyclopedia of Type Strains, Phase IV (KMG-IV): sequencing the most valuable type-strain genomes for metagenomic binning, comparative biology and taxonomic classification.</title>
        <authorList>
            <person name="Goeker M."/>
        </authorList>
    </citation>
    <scope>NUCLEOTIDE SEQUENCE [LARGE SCALE GENOMIC DNA]</scope>
    <source>
        <strain evidence="2 3">DSM 101791</strain>
    </source>
</reference>
<organism evidence="2 3">
    <name type="scientific">Deinococcus budaensis</name>
    <dbReference type="NCBI Taxonomy" id="1665626"/>
    <lineage>
        <taxon>Bacteria</taxon>
        <taxon>Thermotogati</taxon>
        <taxon>Deinococcota</taxon>
        <taxon>Deinococci</taxon>
        <taxon>Deinococcales</taxon>
        <taxon>Deinococcaceae</taxon>
        <taxon>Deinococcus</taxon>
    </lineage>
</organism>
<comment type="caution">
    <text evidence="2">The sequence shown here is derived from an EMBL/GenBank/DDBJ whole genome shotgun (WGS) entry which is preliminary data.</text>
</comment>
<dbReference type="PROSITE" id="PS51257">
    <property type="entry name" value="PROKAR_LIPOPROTEIN"/>
    <property type="match status" value="1"/>
</dbReference>
<feature type="non-terminal residue" evidence="2">
    <location>
        <position position="99"/>
    </location>
</feature>
<name>A0A7W8LRV9_9DEIO</name>
<dbReference type="Proteomes" id="UP000525389">
    <property type="component" value="Unassembled WGS sequence"/>
</dbReference>
<proteinExistence type="predicted"/>
<evidence type="ECO:0000313" key="3">
    <source>
        <dbReference type="Proteomes" id="UP000525389"/>
    </source>
</evidence>